<evidence type="ECO:0000313" key="2">
    <source>
        <dbReference type="EMBL" id="PHT78813.1"/>
    </source>
</evidence>
<dbReference type="Gramene" id="PHT78813">
    <property type="protein sequence ID" value="PHT78813"/>
    <property type="gene ID" value="T459_16865"/>
</dbReference>
<dbReference type="Proteomes" id="UP000222542">
    <property type="component" value="Unassembled WGS sequence"/>
</dbReference>
<comment type="caution">
    <text evidence="2">The sequence shown here is derived from an EMBL/GenBank/DDBJ whole genome shotgun (WGS) entry which is preliminary data.</text>
</comment>
<evidence type="ECO:0000313" key="3">
    <source>
        <dbReference type="Proteomes" id="UP000222542"/>
    </source>
</evidence>
<gene>
    <name evidence="2" type="ORF">T459_16865</name>
</gene>
<reference evidence="2 3" key="2">
    <citation type="journal article" date="2017" name="Genome Biol.">
        <title>New reference genome sequences of hot pepper reveal the massive evolution of plant disease-resistance genes by retroduplication.</title>
        <authorList>
            <person name="Kim S."/>
            <person name="Park J."/>
            <person name="Yeom S.I."/>
            <person name="Kim Y.M."/>
            <person name="Seo E."/>
            <person name="Kim K.T."/>
            <person name="Kim M.S."/>
            <person name="Lee J.M."/>
            <person name="Cheong K."/>
            <person name="Shin H.S."/>
            <person name="Kim S.B."/>
            <person name="Han K."/>
            <person name="Lee J."/>
            <person name="Park M."/>
            <person name="Lee H.A."/>
            <person name="Lee H.Y."/>
            <person name="Lee Y."/>
            <person name="Oh S."/>
            <person name="Lee J.H."/>
            <person name="Choi E."/>
            <person name="Choi E."/>
            <person name="Lee S.E."/>
            <person name="Jeon J."/>
            <person name="Kim H."/>
            <person name="Choi G."/>
            <person name="Song H."/>
            <person name="Lee J."/>
            <person name="Lee S.C."/>
            <person name="Kwon J.K."/>
            <person name="Lee H.Y."/>
            <person name="Koo N."/>
            <person name="Hong Y."/>
            <person name="Kim R.W."/>
            <person name="Kang W.H."/>
            <person name="Huh J.H."/>
            <person name="Kang B.C."/>
            <person name="Yang T.J."/>
            <person name="Lee Y.H."/>
            <person name="Bennetzen J.L."/>
            <person name="Choi D."/>
        </authorList>
    </citation>
    <scope>NUCLEOTIDE SEQUENCE [LARGE SCALE GENOMIC DNA]</scope>
    <source>
        <strain evidence="3">cv. CM334</strain>
    </source>
</reference>
<feature type="region of interest" description="Disordered" evidence="1">
    <location>
        <begin position="180"/>
        <end position="225"/>
    </location>
</feature>
<sequence>MREIVVMENVVGRMLNHPWQQYDFNSQVEILVSSSKTPLTIEKPDNVQVLENPHQFKTQDSSKSVVGPDSKELLLSSKEVTSNPRGKVKANVESKFLRQLVVTMSIFDGKKVISELKKEFIMKAWASICTKLNLLGSFFGLATFYDQARSALVNKTIKIKESEPSLKAKEHLKIVLRERDEKSKEVSTSNRSLEKARKNMKKLKDRRDAAKEEAVEMESNVSTAE</sequence>
<proteinExistence type="predicted"/>
<evidence type="ECO:0000256" key="1">
    <source>
        <dbReference type="SAM" id="MobiDB-lite"/>
    </source>
</evidence>
<accession>A0A2G2Z9X3</accession>
<protein>
    <submittedName>
        <fullName evidence="2">Uncharacterized protein</fullName>
    </submittedName>
</protein>
<dbReference type="AlphaFoldDB" id="A0A2G2Z9X3"/>
<reference evidence="2 3" key="1">
    <citation type="journal article" date="2014" name="Nat. Genet.">
        <title>Genome sequence of the hot pepper provides insights into the evolution of pungency in Capsicum species.</title>
        <authorList>
            <person name="Kim S."/>
            <person name="Park M."/>
            <person name="Yeom S.I."/>
            <person name="Kim Y.M."/>
            <person name="Lee J.M."/>
            <person name="Lee H.A."/>
            <person name="Seo E."/>
            <person name="Choi J."/>
            <person name="Cheong K."/>
            <person name="Kim K.T."/>
            <person name="Jung K."/>
            <person name="Lee G.W."/>
            <person name="Oh S.K."/>
            <person name="Bae C."/>
            <person name="Kim S.B."/>
            <person name="Lee H.Y."/>
            <person name="Kim S.Y."/>
            <person name="Kim M.S."/>
            <person name="Kang B.C."/>
            <person name="Jo Y.D."/>
            <person name="Yang H.B."/>
            <person name="Jeong H.J."/>
            <person name="Kang W.H."/>
            <person name="Kwon J.K."/>
            <person name="Shin C."/>
            <person name="Lim J.Y."/>
            <person name="Park J.H."/>
            <person name="Huh J.H."/>
            <person name="Kim J.S."/>
            <person name="Kim B.D."/>
            <person name="Cohen O."/>
            <person name="Paran I."/>
            <person name="Suh M.C."/>
            <person name="Lee S.B."/>
            <person name="Kim Y.K."/>
            <person name="Shin Y."/>
            <person name="Noh S.J."/>
            <person name="Park J."/>
            <person name="Seo Y.S."/>
            <person name="Kwon S.Y."/>
            <person name="Kim H.A."/>
            <person name="Park J.M."/>
            <person name="Kim H.J."/>
            <person name="Choi S.B."/>
            <person name="Bosland P.W."/>
            <person name="Reeves G."/>
            <person name="Jo S.H."/>
            <person name="Lee B.W."/>
            <person name="Cho H.T."/>
            <person name="Choi H.S."/>
            <person name="Lee M.S."/>
            <person name="Yu Y."/>
            <person name="Do Choi Y."/>
            <person name="Park B.S."/>
            <person name="van Deynze A."/>
            <person name="Ashrafi H."/>
            <person name="Hill T."/>
            <person name="Kim W.T."/>
            <person name="Pai H.S."/>
            <person name="Ahn H.K."/>
            <person name="Yeam I."/>
            <person name="Giovannoni J.J."/>
            <person name="Rose J.K."/>
            <person name="Sorensen I."/>
            <person name="Lee S.J."/>
            <person name="Kim R.W."/>
            <person name="Choi I.Y."/>
            <person name="Choi B.S."/>
            <person name="Lim J.S."/>
            <person name="Lee Y.H."/>
            <person name="Choi D."/>
        </authorList>
    </citation>
    <scope>NUCLEOTIDE SEQUENCE [LARGE SCALE GENOMIC DNA]</scope>
    <source>
        <strain evidence="3">cv. CM334</strain>
    </source>
</reference>
<keyword evidence="3" id="KW-1185">Reference proteome</keyword>
<name>A0A2G2Z9X3_CAPAN</name>
<organism evidence="2 3">
    <name type="scientific">Capsicum annuum</name>
    <name type="common">Capsicum pepper</name>
    <dbReference type="NCBI Taxonomy" id="4072"/>
    <lineage>
        <taxon>Eukaryota</taxon>
        <taxon>Viridiplantae</taxon>
        <taxon>Streptophyta</taxon>
        <taxon>Embryophyta</taxon>
        <taxon>Tracheophyta</taxon>
        <taxon>Spermatophyta</taxon>
        <taxon>Magnoliopsida</taxon>
        <taxon>eudicotyledons</taxon>
        <taxon>Gunneridae</taxon>
        <taxon>Pentapetalae</taxon>
        <taxon>asterids</taxon>
        <taxon>lamiids</taxon>
        <taxon>Solanales</taxon>
        <taxon>Solanaceae</taxon>
        <taxon>Solanoideae</taxon>
        <taxon>Capsiceae</taxon>
        <taxon>Capsicum</taxon>
    </lineage>
</organism>
<dbReference type="EMBL" id="AYRZ02000006">
    <property type="protein sequence ID" value="PHT78813.1"/>
    <property type="molecule type" value="Genomic_DNA"/>
</dbReference>
<feature type="compositionally biased region" description="Basic and acidic residues" evidence="1">
    <location>
        <begin position="205"/>
        <end position="214"/>
    </location>
</feature>